<evidence type="ECO:0000313" key="2">
    <source>
        <dbReference type="EMBL" id="MER6434396.1"/>
    </source>
</evidence>
<dbReference type="EMBL" id="JBEPAZ010000109">
    <property type="protein sequence ID" value="MER6434396.1"/>
    <property type="molecule type" value="Genomic_DNA"/>
</dbReference>
<reference evidence="2 3" key="1">
    <citation type="submission" date="2024-06" db="EMBL/GenBank/DDBJ databases">
        <title>The Natural Products Discovery Center: Release of the First 8490 Sequenced Strains for Exploring Actinobacteria Biosynthetic Diversity.</title>
        <authorList>
            <person name="Kalkreuter E."/>
            <person name="Kautsar S.A."/>
            <person name="Yang D."/>
            <person name="Bader C.D."/>
            <person name="Teijaro C.N."/>
            <person name="Fluegel L."/>
            <person name="Davis C.M."/>
            <person name="Simpson J.R."/>
            <person name="Lauterbach L."/>
            <person name="Steele A.D."/>
            <person name="Gui C."/>
            <person name="Meng S."/>
            <person name="Li G."/>
            <person name="Viehrig K."/>
            <person name="Ye F."/>
            <person name="Su P."/>
            <person name="Kiefer A.F."/>
            <person name="Nichols A."/>
            <person name="Cepeda A.J."/>
            <person name="Yan W."/>
            <person name="Fan B."/>
            <person name="Jiang Y."/>
            <person name="Adhikari A."/>
            <person name="Zheng C.-J."/>
            <person name="Schuster L."/>
            <person name="Cowan T.M."/>
            <person name="Smanski M.J."/>
            <person name="Chevrette M.G."/>
            <person name="De Carvalho L.P.S."/>
            <person name="Shen B."/>
        </authorList>
    </citation>
    <scope>NUCLEOTIDE SEQUENCE [LARGE SCALE GENOMIC DNA]</scope>
    <source>
        <strain evidence="2 3">NPDC001166</strain>
    </source>
</reference>
<dbReference type="SUPFAM" id="SSF51126">
    <property type="entry name" value="Pectin lyase-like"/>
    <property type="match status" value="1"/>
</dbReference>
<dbReference type="InterPro" id="IPR028994">
    <property type="entry name" value="Integrin_alpha_N"/>
</dbReference>
<proteinExistence type="predicted"/>
<name>A0ABV1ULG9_9ACTN</name>
<dbReference type="SMART" id="SM00710">
    <property type="entry name" value="PbH1"/>
    <property type="match status" value="5"/>
</dbReference>
<dbReference type="SUPFAM" id="SSF69318">
    <property type="entry name" value="Integrin alpha N-terminal domain"/>
    <property type="match status" value="1"/>
</dbReference>
<keyword evidence="3" id="KW-1185">Reference proteome</keyword>
<dbReference type="Proteomes" id="UP001470023">
    <property type="component" value="Unassembled WGS sequence"/>
</dbReference>
<dbReference type="Gene3D" id="2.120.10.70">
    <property type="entry name" value="Fucose-specific lectin"/>
    <property type="match status" value="1"/>
</dbReference>
<organism evidence="2 3">
    <name type="scientific">Streptomyces sp. 900105245</name>
    <dbReference type="NCBI Taxonomy" id="3154379"/>
    <lineage>
        <taxon>Bacteria</taxon>
        <taxon>Bacillati</taxon>
        <taxon>Actinomycetota</taxon>
        <taxon>Actinomycetes</taxon>
        <taxon>Kitasatosporales</taxon>
        <taxon>Streptomycetaceae</taxon>
        <taxon>Streptomyces</taxon>
    </lineage>
</organism>
<accession>A0ABV1ULG9</accession>
<dbReference type="Pfam" id="PF26607">
    <property type="entry name" value="DUF8189"/>
    <property type="match status" value="1"/>
</dbReference>
<dbReference type="RefSeq" id="WP_352066236.1">
    <property type="nucleotide sequence ID" value="NZ_JBEPAZ010000109.1"/>
</dbReference>
<protein>
    <recommendedName>
        <fullName evidence="1">PLL-like beta propeller domain-containing protein</fullName>
    </recommendedName>
</protein>
<dbReference type="InterPro" id="IPR006626">
    <property type="entry name" value="PbH1"/>
</dbReference>
<comment type="caution">
    <text evidence="2">The sequence shown here is derived from an EMBL/GenBank/DDBJ whole genome shotgun (WGS) entry which is preliminary data.</text>
</comment>
<dbReference type="InterPro" id="IPR011050">
    <property type="entry name" value="Pectin_lyase_fold/virulence"/>
</dbReference>
<evidence type="ECO:0000313" key="3">
    <source>
        <dbReference type="Proteomes" id="UP001470023"/>
    </source>
</evidence>
<feature type="domain" description="PLL-like beta propeller" evidence="1">
    <location>
        <begin position="71"/>
        <end position="200"/>
    </location>
</feature>
<gene>
    <name evidence="2" type="ORF">ABT272_43210</name>
</gene>
<evidence type="ECO:0000259" key="1">
    <source>
        <dbReference type="Pfam" id="PF26607"/>
    </source>
</evidence>
<dbReference type="CDD" id="cd22954">
    <property type="entry name" value="PLL_lectin"/>
    <property type="match status" value="1"/>
</dbReference>
<sequence length="768" mass="83380">MPTPQKPLLLRINFERFIDRGKELSSPFRGSVLSMTVLAASVAAGIVATVPAYAAPHNSMTAAAKQVVESQLSPLVSGYNAPVEQAGTTAVVRNADDCLEAFTADGSGAVWHRKQNSPGSTTPSWTEWTKLPGGDMYKVAAEVNDDGRIELAGLDSTGQAWHRWQTTPGGNWSSWDSLGGTGFQSVALARNKDGRLDAFAVDNSGRVNIRSQSGPGHTFPAWAPSWLTWAKDGLQQIAADTNDDGRVEIFATDANGQIWHRWQTEAGGNWSSDWSSFDGAGFRAVATGLNKDGRLDLYATNSAGQVNVKWQLDRGTTFPNWSSGWSNLGGEDVRSFAAEANDDGRLEIIAISKSGDAQHIWQKTPAASWSAWDSSGLPGDIRWTVKITDGQLNRFIEAVNTNDTTVKIAGDTQLNFDGLTSSVEIASGVKILGDLADNKQKKPRIFRTVTAPKSLFYIPNDNVRISGLRLDGGLGTRQAETEEPDTEAIRIDSSLNIEVDHNEISGWRGAAVQVMDENGRINRDNAHTVHVHDNFIHHNQHQTGDIFGGGHGGGYGVETSYGAYALVEENTFDFNRHAISSDGRPGSGYLAYRNLVLPNGGWNTDVYHTHMIDVHARENCFPSSYNCGLAGEFFDIRMNTVLYTSGAAVKLRGTPSDRMIVSGNVFSHSDRDSALVQNESGMNVGRNTYGLIPQTSTRSAVCDFNGDGTNDNFFASGNTWWYGSSNQGYTYLRDSSTLLKDVTDFGDKNSDGLCDVQVGTQIFYTPEQ</sequence>
<dbReference type="InterPro" id="IPR058502">
    <property type="entry name" value="PLL-like_beta-prop"/>
</dbReference>